<dbReference type="Proteomes" id="UP000016860">
    <property type="component" value="Unassembled WGS sequence"/>
</dbReference>
<evidence type="ECO:0000256" key="4">
    <source>
        <dbReference type="ARBA" id="ARBA00023125"/>
    </source>
</evidence>
<keyword evidence="3" id="KW-0731">Sigma factor</keyword>
<comment type="caution">
    <text evidence="6">The sequence shown here is derived from an EMBL/GenBank/DDBJ whole genome shotgun (WGS) entry which is preliminary data.</text>
</comment>
<keyword evidence="4" id="KW-0238">DNA-binding</keyword>
<sequence>MNELNEKFSELYNETYSSILNYVISKIKNIHDTNDVLQTVYISLYRLMNNRGVLPTEQALKILYTSARHEIGRYYGFVKYQKRLVPTFSEDETDGVNIELLSYNLSNVDDEFDQELLDIIWDFISKKDELTYRAFLLHYVQGLTFKECANLLKCSNSTIVHRVYRTIEEVKKIYKEDNKYERKEF</sequence>
<dbReference type="InterPro" id="IPR036388">
    <property type="entry name" value="WH-like_DNA-bd_sf"/>
</dbReference>
<dbReference type="GO" id="GO:0006352">
    <property type="term" value="P:DNA-templated transcription initiation"/>
    <property type="evidence" value="ECO:0007669"/>
    <property type="project" value="InterPro"/>
</dbReference>
<name>U4R5H2_9FIRM</name>
<keyword evidence="5" id="KW-0804">Transcription</keyword>
<dbReference type="Gene3D" id="1.10.10.10">
    <property type="entry name" value="Winged helix-like DNA-binding domain superfamily/Winged helix DNA-binding domain"/>
    <property type="match status" value="1"/>
</dbReference>
<dbReference type="InterPro" id="IPR039425">
    <property type="entry name" value="RNA_pol_sigma-70-like"/>
</dbReference>
<dbReference type="RefSeq" id="WP_020814084.1">
    <property type="nucleotide sequence ID" value="NZ_ATAY01000013.1"/>
</dbReference>
<dbReference type="SUPFAM" id="SSF88946">
    <property type="entry name" value="Sigma2 domain of RNA polymerase sigma factors"/>
    <property type="match status" value="1"/>
</dbReference>
<dbReference type="PANTHER" id="PTHR43133">
    <property type="entry name" value="RNA POLYMERASE ECF-TYPE SIGMA FACTO"/>
    <property type="match status" value="1"/>
</dbReference>
<dbReference type="NCBIfam" id="TIGR02937">
    <property type="entry name" value="sigma70-ECF"/>
    <property type="match status" value="1"/>
</dbReference>
<reference evidence="6 7" key="1">
    <citation type="journal article" date="2013" name="Genome Announc.">
        <title>Draft Genome Sequence of the Cellulolytic Bacterium Clostridium papyrosolvens C7 (ATCC 700395).</title>
        <authorList>
            <person name="Zepeda V."/>
            <person name="Dassa B."/>
            <person name="Borovok I."/>
            <person name="Lamed R."/>
            <person name="Bayer E.A."/>
            <person name="Cate J.H."/>
        </authorList>
    </citation>
    <scope>NUCLEOTIDE SEQUENCE [LARGE SCALE GENOMIC DNA]</scope>
    <source>
        <strain evidence="6 7">C7</strain>
    </source>
</reference>
<dbReference type="SUPFAM" id="SSF88659">
    <property type="entry name" value="Sigma3 and sigma4 domains of RNA polymerase sigma factors"/>
    <property type="match status" value="1"/>
</dbReference>
<proteinExistence type="inferred from homology"/>
<evidence type="ECO:0000313" key="6">
    <source>
        <dbReference type="EMBL" id="EPR13905.1"/>
    </source>
</evidence>
<comment type="similarity">
    <text evidence="1">Belongs to the sigma-70 factor family. ECF subfamily.</text>
</comment>
<dbReference type="PATRIC" id="fig|1330534.3.peg.448"/>
<dbReference type="InterPro" id="IPR013325">
    <property type="entry name" value="RNA_pol_sigma_r2"/>
</dbReference>
<dbReference type="STRING" id="1330534.L323_02225"/>
<protein>
    <submittedName>
        <fullName evidence="6">Uncharacterized protein</fullName>
    </submittedName>
</protein>
<evidence type="ECO:0000256" key="1">
    <source>
        <dbReference type="ARBA" id="ARBA00010641"/>
    </source>
</evidence>
<dbReference type="GO" id="GO:0016987">
    <property type="term" value="F:sigma factor activity"/>
    <property type="evidence" value="ECO:0007669"/>
    <property type="project" value="UniProtKB-KW"/>
</dbReference>
<dbReference type="OrthoDB" id="1904308at2"/>
<evidence type="ECO:0000313" key="7">
    <source>
        <dbReference type="Proteomes" id="UP000016860"/>
    </source>
</evidence>
<dbReference type="Gene3D" id="1.10.1740.10">
    <property type="match status" value="1"/>
</dbReference>
<dbReference type="AlphaFoldDB" id="U4R5H2"/>
<dbReference type="GO" id="GO:0003677">
    <property type="term" value="F:DNA binding"/>
    <property type="evidence" value="ECO:0007669"/>
    <property type="project" value="UniProtKB-KW"/>
</dbReference>
<evidence type="ECO:0000256" key="3">
    <source>
        <dbReference type="ARBA" id="ARBA00023082"/>
    </source>
</evidence>
<gene>
    <name evidence="6" type="ORF">L323_02225</name>
</gene>
<accession>U4R5H2</accession>
<keyword evidence="2" id="KW-0805">Transcription regulation</keyword>
<evidence type="ECO:0000256" key="5">
    <source>
        <dbReference type="ARBA" id="ARBA00023163"/>
    </source>
</evidence>
<dbReference type="InterPro" id="IPR014284">
    <property type="entry name" value="RNA_pol_sigma-70_dom"/>
</dbReference>
<evidence type="ECO:0000256" key="2">
    <source>
        <dbReference type="ARBA" id="ARBA00023015"/>
    </source>
</evidence>
<dbReference type="PANTHER" id="PTHR43133:SF8">
    <property type="entry name" value="RNA POLYMERASE SIGMA FACTOR HI_1459-RELATED"/>
    <property type="match status" value="1"/>
</dbReference>
<organism evidence="6 7">
    <name type="scientific">Ruminiclostridium papyrosolvens C7</name>
    <dbReference type="NCBI Taxonomy" id="1330534"/>
    <lineage>
        <taxon>Bacteria</taxon>
        <taxon>Bacillati</taxon>
        <taxon>Bacillota</taxon>
        <taxon>Clostridia</taxon>
        <taxon>Eubacteriales</taxon>
        <taxon>Oscillospiraceae</taxon>
        <taxon>Ruminiclostridium</taxon>
    </lineage>
</organism>
<dbReference type="InterPro" id="IPR013324">
    <property type="entry name" value="RNA_pol_sigma_r3/r4-like"/>
</dbReference>
<dbReference type="EMBL" id="ATAY01000013">
    <property type="protein sequence ID" value="EPR13905.1"/>
    <property type="molecule type" value="Genomic_DNA"/>
</dbReference>